<dbReference type="EMBL" id="CP022474">
    <property type="protein sequence ID" value="ASN60746.1"/>
    <property type="molecule type" value="Genomic_DNA"/>
</dbReference>
<evidence type="ECO:0000256" key="1">
    <source>
        <dbReference type="SAM" id="Phobius"/>
    </source>
</evidence>
<dbReference type="RefSeq" id="WP_004270456.1">
    <property type="nucleotide sequence ID" value="NZ_CABIVZ010000001.1"/>
</dbReference>
<evidence type="ECO:0000313" key="5">
    <source>
        <dbReference type="Proteomes" id="UP000257607"/>
    </source>
</evidence>
<reference evidence="3 5" key="2">
    <citation type="submission" date="2018-07" db="EMBL/GenBank/DDBJ databases">
        <title>Lactobacillus curvatus genome sequence.</title>
        <authorList>
            <person name="Prechtl R."/>
        </authorList>
    </citation>
    <scope>NUCLEOTIDE SEQUENCE [LARGE SCALE GENOMIC DNA]</scope>
    <source>
        <strain evidence="3 5">TMW 1.1928</strain>
    </source>
</reference>
<dbReference type="InterPro" id="IPR021529">
    <property type="entry name" value="DUF2798"/>
</dbReference>
<dbReference type="Proteomes" id="UP000199749">
    <property type="component" value="Chromosome"/>
</dbReference>
<organism evidence="3 5">
    <name type="scientific">Latilactobacillus curvatus</name>
    <name type="common">Lactobacillus curvatus</name>
    <dbReference type="NCBI Taxonomy" id="28038"/>
    <lineage>
        <taxon>Bacteria</taxon>
        <taxon>Bacillati</taxon>
        <taxon>Bacillota</taxon>
        <taxon>Bacilli</taxon>
        <taxon>Lactobacillales</taxon>
        <taxon>Lactobacillaceae</taxon>
        <taxon>Latilactobacillus</taxon>
    </lineage>
</organism>
<feature type="transmembrane region" description="Helical" evidence="1">
    <location>
        <begin position="118"/>
        <end position="136"/>
    </location>
</feature>
<evidence type="ECO:0000313" key="2">
    <source>
        <dbReference type="EMBL" id="ASN60746.1"/>
    </source>
</evidence>
<gene>
    <name evidence="2" type="ORF">CG419_09010</name>
    <name evidence="3" type="ORF">DT351_09410</name>
</gene>
<dbReference type="Pfam" id="PF11391">
    <property type="entry name" value="DUF2798"/>
    <property type="match status" value="2"/>
</dbReference>
<evidence type="ECO:0000313" key="4">
    <source>
        <dbReference type="Proteomes" id="UP000199749"/>
    </source>
</evidence>
<keyword evidence="1" id="KW-0472">Membrane</keyword>
<keyword evidence="1" id="KW-1133">Transmembrane helix</keyword>
<feature type="transmembrane region" description="Helical" evidence="1">
    <location>
        <begin position="9"/>
        <end position="29"/>
    </location>
</feature>
<name>A0A221S1H2_LATCU</name>
<reference evidence="2 4" key="1">
    <citation type="submission" date="2017-07" db="EMBL/GenBank/DDBJ databases">
        <title>Lactobacillus curvatus MRS6 whole genome.</title>
        <authorList>
            <person name="Jans C."/>
            <person name="Lagler S."/>
            <person name="Lacroix C."/>
            <person name="Meile L."/>
            <person name="Stevens M.J.A."/>
        </authorList>
    </citation>
    <scope>NUCLEOTIDE SEQUENCE [LARGE SCALE GENOMIC DNA]</scope>
    <source>
        <strain evidence="2 4">MRS6</strain>
    </source>
</reference>
<protein>
    <submittedName>
        <fullName evidence="3">DUF2798 domain-containing protein</fullName>
    </submittedName>
</protein>
<dbReference type="Proteomes" id="UP000257607">
    <property type="component" value="Chromosome"/>
</dbReference>
<sequence length="155" mass="16800">MPTNKKEGIIFTTLMCFCMVLGMSIYNLVLHDSLSWGALFTGLIPGFIVAFILDVFVVGAIAKKIAFSLPLNKENKLVMILTISCLMILGMVTCMSLFGILIEGGIPDHLGSVYRHTWLMNVIVALPLQLIIVGPFSRAILGKIQANAAATETAE</sequence>
<keyword evidence="1" id="KW-0812">Transmembrane</keyword>
<dbReference type="EMBL" id="CP031003">
    <property type="protein sequence ID" value="AXN36537.1"/>
    <property type="molecule type" value="Genomic_DNA"/>
</dbReference>
<dbReference type="AlphaFoldDB" id="A0A221S1H2"/>
<evidence type="ECO:0000313" key="3">
    <source>
        <dbReference type="EMBL" id="AXN36537.1"/>
    </source>
</evidence>
<feature type="transmembrane region" description="Helical" evidence="1">
    <location>
        <begin position="77"/>
        <end position="98"/>
    </location>
</feature>
<accession>A0A221S1H2</accession>
<feature type="transmembrane region" description="Helical" evidence="1">
    <location>
        <begin position="35"/>
        <end position="57"/>
    </location>
</feature>
<proteinExistence type="predicted"/>